<evidence type="ECO:0000256" key="5">
    <source>
        <dbReference type="RuleBase" id="RU003719"/>
    </source>
</evidence>
<dbReference type="PROSITE" id="PS00065">
    <property type="entry name" value="D_2_HYDROXYACID_DH_1"/>
    <property type="match status" value="1"/>
</dbReference>
<dbReference type="AlphaFoldDB" id="Q82XE1"/>
<evidence type="ECO:0000313" key="9">
    <source>
        <dbReference type="Proteomes" id="UP000001416"/>
    </source>
</evidence>
<dbReference type="Gene3D" id="3.40.50.720">
    <property type="entry name" value="NAD(P)-binding Rossmann-like Domain"/>
    <property type="match status" value="2"/>
</dbReference>
<organism evidence="8 9">
    <name type="scientific">Nitrosomonas europaea (strain ATCC 19718 / CIP 103999 / KCTC 2705 / NBRC 14298)</name>
    <dbReference type="NCBI Taxonomy" id="228410"/>
    <lineage>
        <taxon>Bacteria</taxon>
        <taxon>Pseudomonadati</taxon>
        <taxon>Pseudomonadota</taxon>
        <taxon>Betaproteobacteria</taxon>
        <taxon>Nitrosomonadales</taxon>
        <taxon>Nitrosomonadaceae</taxon>
        <taxon>Nitrosomonas</taxon>
    </lineage>
</organism>
<evidence type="ECO:0000259" key="7">
    <source>
        <dbReference type="Pfam" id="PF02826"/>
    </source>
</evidence>
<dbReference type="SUPFAM" id="SSF51735">
    <property type="entry name" value="NAD(P)-binding Rossmann-fold domains"/>
    <property type="match status" value="1"/>
</dbReference>
<dbReference type="HOGENOM" id="CLU_019796_9_0_4"/>
<reference evidence="8 9" key="1">
    <citation type="journal article" date="2003" name="J. Bacteriol.">
        <title>Complete genome sequence of the ammonia-oxidizing bacterium and obligate chemolithoautotroph Nitrosomonas europaea.</title>
        <authorList>
            <person name="Chain P."/>
            <person name="Lamerdin J."/>
            <person name="Larimer F."/>
            <person name="Regala W."/>
            <person name="Land M."/>
            <person name="Hauser L."/>
            <person name="Hooper A."/>
            <person name="Klotz M."/>
            <person name="Norton J."/>
            <person name="Sayavedra-Soto L."/>
            <person name="Arciero D."/>
            <person name="Hommes N."/>
            <person name="Whittaker M."/>
            <person name="Arp D."/>
        </authorList>
    </citation>
    <scope>NUCLEOTIDE SEQUENCE [LARGE SCALE GENOMIC DNA]</scope>
    <source>
        <strain evidence="9">ATCC 19718 / CIP 103999 / KCTC 2705 / NBRC 14298</strain>
    </source>
</reference>
<keyword evidence="2 5" id="KW-0560">Oxidoreductase</keyword>
<dbReference type="GO" id="GO:0051287">
    <property type="term" value="F:NAD binding"/>
    <property type="evidence" value="ECO:0007669"/>
    <property type="project" value="InterPro"/>
</dbReference>
<dbReference type="Pfam" id="PF02826">
    <property type="entry name" value="2-Hacid_dh_C"/>
    <property type="match status" value="1"/>
</dbReference>
<evidence type="ECO:0000256" key="2">
    <source>
        <dbReference type="ARBA" id="ARBA00023002"/>
    </source>
</evidence>
<evidence type="ECO:0000259" key="6">
    <source>
        <dbReference type="Pfam" id="PF00389"/>
    </source>
</evidence>
<dbReference type="InterPro" id="IPR045865">
    <property type="entry name" value="ACT-like_dom_sf"/>
</dbReference>
<dbReference type="InterPro" id="IPR036291">
    <property type="entry name" value="NAD(P)-bd_dom_sf"/>
</dbReference>
<dbReference type="GeneID" id="87103541"/>
<dbReference type="KEGG" id="neu:NE0334"/>
<feature type="domain" description="D-isomer specific 2-hydroxyacid dehydrogenase NAD-binding" evidence="7">
    <location>
        <begin position="102"/>
        <end position="279"/>
    </location>
</feature>
<evidence type="ECO:0000313" key="8">
    <source>
        <dbReference type="EMBL" id="CAD84245.1"/>
    </source>
</evidence>
<dbReference type="EC" id="1.1.1.95" evidence="8"/>
<comment type="similarity">
    <text evidence="1 5">Belongs to the D-isomer specific 2-hydroxyacid dehydrogenase family.</text>
</comment>
<dbReference type="STRING" id="228410.NE0334"/>
<dbReference type="RefSeq" id="WP_011110969.1">
    <property type="nucleotide sequence ID" value="NC_004757.1"/>
</dbReference>
<sequence length="403" mass="43996">MPDDAQRITRILTLNSIAQVGLKRFPPHLFQIGSDITGPDVILVRSHNLHDMEIPESVIAIGRAGAGTNNIPVNQMSARGIPVFNTPGANANAVRELVLAGMLMASRNLIPALRFVETLEGDDQSFNLQVEAGKKQFSGLELPGRTLGVIGLGKIGRQVADIAIKLGMKVLGYDPKITIDSAWSLPAEVQKANQIEDLIRRSQFISLHVPLNDSTRHLINDSLISCMQKNTILLNFSRDAIVDEDAVLTGIKSGVIRYYVCDFPGRKLQQQQAVVTLPHLGASTREAEENCAMMIADQIMDYVTNGNISYTVNFPDVVMERGTPYRVAVANANVPNLLGQISTCMADVGLNIHNMVNKSRGEMAYTLVDTDKAVPQETIDAIVRITGVLMVRYLPISESSERA</sequence>
<dbReference type="InterPro" id="IPR006140">
    <property type="entry name" value="D-isomer_DH_NAD-bd"/>
</dbReference>
<feature type="domain" description="D-isomer specific 2-hydroxyacid dehydrogenase catalytic" evidence="6">
    <location>
        <begin position="37"/>
        <end position="313"/>
    </location>
</feature>
<dbReference type="Pfam" id="PF00389">
    <property type="entry name" value="2-Hacid_dh"/>
    <property type="match status" value="1"/>
</dbReference>
<dbReference type="PROSITE" id="PS00670">
    <property type="entry name" value="D_2_HYDROXYACID_DH_2"/>
    <property type="match status" value="1"/>
</dbReference>
<dbReference type="SUPFAM" id="SSF55021">
    <property type="entry name" value="ACT-like"/>
    <property type="match status" value="1"/>
</dbReference>
<name>Q82XE1_NITEU</name>
<accession>Q82XE1</accession>
<dbReference type="CDD" id="cd12174">
    <property type="entry name" value="PGDH_like_3"/>
    <property type="match status" value="1"/>
</dbReference>
<dbReference type="InterPro" id="IPR006139">
    <property type="entry name" value="D-isomer_2_OHA_DH_cat_dom"/>
</dbReference>
<evidence type="ECO:0000256" key="1">
    <source>
        <dbReference type="ARBA" id="ARBA00005854"/>
    </source>
</evidence>
<dbReference type="Gene3D" id="3.30.70.260">
    <property type="match status" value="1"/>
</dbReference>
<proteinExistence type="inferred from homology"/>
<protein>
    <submittedName>
        <fullName evidence="8">D-isomer specific 2-hydroxyacid dehydrogenase</fullName>
        <ecNumber evidence="8">1.1.1.95</ecNumber>
    </submittedName>
</protein>
<evidence type="ECO:0000256" key="4">
    <source>
        <dbReference type="ARBA" id="ARBA00029440"/>
    </source>
</evidence>
<dbReference type="Proteomes" id="UP000001416">
    <property type="component" value="Chromosome"/>
</dbReference>
<dbReference type="EMBL" id="AL954747">
    <property type="protein sequence ID" value="CAD84245.1"/>
    <property type="molecule type" value="Genomic_DNA"/>
</dbReference>
<dbReference type="PANTHER" id="PTHR42938:SF47">
    <property type="entry name" value="HYDROXYPYRUVATE REDUCTASE"/>
    <property type="match status" value="1"/>
</dbReference>
<comment type="pathway">
    <text evidence="4">Amino-acid biosynthesis.</text>
</comment>
<keyword evidence="3" id="KW-0520">NAD</keyword>
<dbReference type="OrthoDB" id="9805416at2"/>
<dbReference type="InterPro" id="IPR029752">
    <property type="entry name" value="D-isomer_DH_CS1"/>
</dbReference>
<dbReference type="SUPFAM" id="SSF52283">
    <property type="entry name" value="Formate/glycerate dehydrogenase catalytic domain-like"/>
    <property type="match status" value="1"/>
</dbReference>
<dbReference type="PANTHER" id="PTHR42938">
    <property type="entry name" value="FORMATE DEHYDROGENASE 1"/>
    <property type="match status" value="1"/>
</dbReference>
<keyword evidence="9" id="KW-1185">Reference proteome</keyword>
<gene>
    <name evidence="8" type="ordered locus">NE0334</name>
</gene>
<dbReference type="eggNOG" id="COG0111">
    <property type="taxonomic scope" value="Bacteria"/>
</dbReference>
<dbReference type="GO" id="GO:0004617">
    <property type="term" value="F:phosphoglycerate dehydrogenase activity"/>
    <property type="evidence" value="ECO:0007669"/>
    <property type="project" value="UniProtKB-EC"/>
</dbReference>
<evidence type="ECO:0000256" key="3">
    <source>
        <dbReference type="ARBA" id="ARBA00023027"/>
    </source>
</evidence>
<dbReference type="PhylomeDB" id="Q82XE1"/>
<dbReference type="InterPro" id="IPR029753">
    <property type="entry name" value="D-isomer_DH_CS"/>
</dbReference>